<reference evidence="1" key="1">
    <citation type="submission" date="2021-01" db="EMBL/GenBank/DDBJ databases">
        <title>Fulvivirga kasyanovii gen. nov., sp nov., a novel member of the phylum Bacteroidetes isolated from seawater in a mussel farm.</title>
        <authorList>
            <person name="Zhao L.-H."/>
            <person name="Wang Z.-J."/>
        </authorList>
    </citation>
    <scope>NUCLEOTIDE SEQUENCE</scope>
    <source>
        <strain evidence="1">29W222</strain>
    </source>
</reference>
<keyword evidence="2" id="KW-1185">Reference proteome</keyword>
<dbReference type="Proteomes" id="UP000614216">
    <property type="component" value="Unassembled WGS sequence"/>
</dbReference>
<dbReference type="AlphaFoldDB" id="A0A937KAL4"/>
<comment type="caution">
    <text evidence="1">The sequence shown here is derived from an EMBL/GenBank/DDBJ whole genome shotgun (WGS) entry which is preliminary data.</text>
</comment>
<sequence>MSDTKTLLSPNEQKFLDYYLSQGLRSSKKVKCYRLAFGEEVEDVKDSSINTYCKVILAKDEAKKYIQKKKVTNETAAQHIMQNIEELDRIYKEDVKSVKDRIEVMKEKRLTLDKLQSMIDFKEETFEDKYILSDLLISINPDITIDDLDSSKEAKELACSALKIAGHGSLIVIDSKGAIRNITPISRAYSKELREAIENGLFKIAIDRPESD</sequence>
<organism evidence="1 2">
    <name type="scientific">Fulvivirga marina</name>
    <dbReference type="NCBI Taxonomy" id="2494733"/>
    <lineage>
        <taxon>Bacteria</taxon>
        <taxon>Pseudomonadati</taxon>
        <taxon>Bacteroidota</taxon>
        <taxon>Cytophagia</taxon>
        <taxon>Cytophagales</taxon>
        <taxon>Fulvivirgaceae</taxon>
        <taxon>Fulvivirga</taxon>
    </lineage>
</organism>
<evidence type="ECO:0000313" key="1">
    <source>
        <dbReference type="EMBL" id="MBL6445666.1"/>
    </source>
</evidence>
<gene>
    <name evidence="1" type="ORF">JMN32_05060</name>
</gene>
<accession>A0A937KAL4</accession>
<protein>
    <submittedName>
        <fullName evidence="1">Uncharacterized protein</fullName>
    </submittedName>
</protein>
<dbReference type="RefSeq" id="WP_202855205.1">
    <property type="nucleotide sequence ID" value="NZ_JAEUGD010000016.1"/>
</dbReference>
<proteinExistence type="predicted"/>
<evidence type="ECO:0000313" key="2">
    <source>
        <dbReference type="Proteomes" id="UP000614216"/>
    </source>
</evidence>
<name>A0A937KAL4_9BACT</name>
<dbReference type="EMBL" id="JAEUGD010000016">
    <property type="protein sequence ID" value="MBL6445666.1"/>
    <property type="molecule type" value="Genomic_DNA"/>
</dbReference>